<evidence type="ECO:0000259" key="3">
    <source>
        <dbReference type="PROSITE" id="PS50113"/>
    </source>
</evidence>
<dbReference type="SMART" id="SM00091">
    <property type="entry name" value="PAS"/>
    <property type="match status" value="1"/>
</dbReference>
<dbReference type="InterPro" id="IPR029787">
    <property type="entry name" value="Nucleotide_cyclase"/>
</dbReference>
<feature type="domain" description="PAC" evidence="3">
    <location>
        <begin position="78"/>
        <end position="126"/>
    </location>
</feature>
<evidence type="ECO:0000259" key="4">
    <source>
        <dbReference type="PROSITE" id="PS50887"/>
    </source>
</evidence>
<feature type="domain" description="PAS" evidence="2">
    <location>
        <begin position="5"/>
        <end position="75"/>
    </location>
</feature>
<dbReference type="InterPro" id="IPR043128">
    <property type="entry name" value="Rev_trsase/Diguanyl_cyclase"/>
</dbReference>
<dbReference type="InterPro" id="IPR035965">
    <property type="entry name" value="PAS-like_dom_sf"/>
</dbReference>
<evidence type="ECO:0000259" key="2">
    <source>
        <dbReference type="PROSITE" id="PS50112"/>
    </source>
</evidence>
<dbReference type="SUPFAM" id="SSF55785">
    <property type="entry name" value="PYP-like sensor domain (PAS domain)"/>
    <property type="match status" value="1"/>
</dbReference>
<organism evidence="5 6">
    <name type="scientific">Shewanella polaris</name>
    <dbReference type="NCBI Taxonomy" id="2588449"/>
    <lineage>
        <taxon>Bacteria</taxon>
        <taxon>Pseudomonadati</taxon>
        <taxon>Pseudomonadota</taxon>
        <taxon>Gammaproteobacteria</taxon>
        <taxon>Alteromonadales</taxon>
        <taxon>Shewanellaceae</taxon>
        <taxon>Shewanella</taxon>
    </lineage>
</organism>
<sequence length="300" mass="34034">MKTFDLVALRDVMDLMLDAVCVVDKKGDFVFVSAAFEDIFGYPPDEVIGKPMIDYVYPDDGEVTLNVVKGLLNGNLQPRFENRWVRKDGSIIHVLWSARWSEDHQFRIAIAHDITERKLMEQQLHYIAGHDPLTELPNRALLFGRLQTSLGLARREGCHLSLLFIDIDGFKHVNDSYGHLAGDKLLKIIAQRLNACVRQTDTVGRFGGDEFVVVLNGIDLFDDVLIIAETIRVELERPYQIDRLYLQLSPSIGVARYPDNGKDEQQLLKHADQAMYRAKIAGGNRVEAVKQTIKQPFMGK</sequence>
<dbReference type="Gene3D" id="3.30.450.20">
    <property type="entry name" value="PAS domain"/>
    <property type="match status" value="1"/>
</dbReference>
<proteinExistence type="predicted"/>
<dbReference type="InterPro" id="IPR000160">
    <property type="entry name" value="GGDEF_dom"/>
</dbReference>
<comment type="cofactor">
    <cofactor evidence="1">
        <name>Mg(2+)</name>
        <dbReference type="ChEBI" id="CHEBI:18420"/>
    </cofactor>
</comment>
<feature type="domain" description="GGDEF" evidence="4">
    <location>
        <begin position="158"/>
        <end position="291"/>
    </location>
</feature>
<dbReference type="InterPro" id="IPR000700">
    <property type="entry name" value="PAS-assoc_C"/>
</dbReference>
<dbReference type="Proteomes" id="UP000319809">
    <property type="component" value="Chromosome"/>
</dbReference>
<dbReference type="AlphaFoldDB" id="A0A4Y5YEI3"/>
<dbReference type="CDD" id="cd01949">
    <property type="entry name" value="GGDEF"/>
    <property type="match status" value="1"/>
</dbReference>
<keyword evidence="6" id="KW-1185">Reference proteome</keyword>
<dbReference type="NCBIfam" id="TIGR00254">
    <property type="entry name" value="GGDEF"/>
    <property type="match status" value="1"/>
</dbReference>
<dbReference type="InterPro" id="IPR000014">
    <property type="entry name" value="PAS"/>
</dbReference>
<accession>A0A4Y5YEI3</accession>
<dbReference type="PROSITE" id="PS50113">
    <property type="entry name" value="PAC"/>
    <property type="match status" value="1"/>
</dbReference>
<dbReference type="PROSITE" id="PS50112">
    <property type="entry name" value="PAS"/>
    <property type="match status" value="1"/>
</dbReference>
<gene>
    <name evidence="5" type="ORF">FH971_08480</name>
</gene>
<dbReference type="KEGG" id="spol:FH971_08480"/>
<evidence type="ECO:0000313" key="5">
    <source>
        <dbReference type="EMBL" id="QDE30998.1"/>
    </source>
</evidence>
<dbReference type="GO" id="GO:0006355">
    <property type="term" value="P:regulation of DNA-templated transcription"/>
    <property type="evidence" value="ECO:0007669"/>
    <property type="project" value="InterPro"/>
</dbReference>
<dbReference type="SUPFAM" id="SSF55073">
    <property type="entry name" value="Nucleotide cyclase"/>
    <property type="match status" value="1"/>
</dbReference>
<dbReference type="Pfam" id="PF00990">
    <property type="entry name" value="GGDEF"/>
    <property type="match status" value="1"/>
</dbReference>
<evidence type="ECO:0000256" key="1">
    <source>
        <dbReference type="ARBA" id="ARBA00001946"/>
    </source>
</evidence>
<dbReference type="FunFam" id="3.30.70.270:FF:000001">
    <property type="entry name" value="Diguanylate cyclase domain protein"/>
    <property type="match status" value="1"/>
</dbReference>
<dbReference type="InterPro" id="IPR013767">
    <property type="entry name" value="PAS_fold"/>
</dbReference>
<dbReference type="PROSITE" id="PS50887">
    <property type="entry name" value="GGDEF"/>
    <property type="match status" value="1"/>
</dbReference>
<reference evidence="5 6" key="1">
    <citation type="submission" date="2019-06" db="EMBL/GenBank/DDBJ databases">
        <title>The genome of Shewanella sp. SM1901.</title>
        <authorList>
            <person name="Cha Q."/>
        </authorList>
    </citation>
    <scope>NUCLEOTIDE SEQUENCE [LARGE SCALE GENOMIC DNA]</scope>
    <source>
        <strain evidence="5 6">SM1901</strain>
    </source>
</reference>
<dbReference type="Gene3D" id="3.30.70.270">
    <property type="match status" value="1"/>
</dbReference>
<dbReference type="RefSeq" id="WP_140234005.1">
    <property type="nucleotide sequence ID" value="NZ_CP041036.1"/>
</dbReference>
<dbReference type="PANTHER" id="PTHR46663:SF3">
    <property type="entry name" value="SLL0267 PROTEIN"/>
    <property type="match status" value="1"/>
</dbReference>
<dbReference type="InterPro" id="IPR052163">
    <property type="entry name" value="DGC-Regulatory_Protein"/>
</dbReference>
<dbReference type="NCBIfam" id="TIGR00229">
    <property type="entry name" value="sensory_box"/>
    <property type="match status" value="1"/>
</dbReference>
<dbReference type="CDD" id="cd00130">
    <property type="entry name" value="PAS"/>
    <property type="match status" value="1"/>
</dbReference>
<evidence type="ECO:0000313" key="6">
    <source>
        <dbReference type="Proteomes" id="UP000319809"/>
    </source>
</evidence>
<dbReference type="SMART" id="SM00267">
    <property type="entry name" value="GGDEF"/>
    <property type="match status" value="1"/>
</dbReference>
<dbReference type="GO" id="GO:0003824">
    <property type="term" value="F:catalytic activity"/>
    <property type="evidence" value="ECO:0007669"/>
    <property type="project" value="UniProtKB-ARBA"/>
</dbReference>
<dbReference type="Pfam" id="PF00989">
    <property type="entry name" value="PAS"/>
    <property type="match status" value="1"/>
</dbReference>
<name>A0A4Y5YEI3_9GAMM</name>
<dbReference type="PANTHER" id="PTHR46663">
    <property type="entry name" value="DIGUANYLATE CYCLASE DGCT-RELATED"/>
    <property type="match status" value="1"/>
</dbReference>
<protein>
    <submittedName>
        <fullName evidence="5">Diguanylate cyclase</fullName>
    </submittedName>
</protein>
<dbReference type="EMBL" id="CP041036">
    <property type="protein sequence ID" value="QDE30998.1"/>
    <property type="molecule type" value="Genomic_DNA"/>
</dbReference>